<reference evidence="3 4" key="1">
    <citation type="submission" date="2020-01" db="EMBL/GenBank/DDBJ databases">
        <title>Identification and distribution of gene clusters putatively required for synthesis of sphingolipid metabolism inhibitors in phylogenetically diverse species of the filamentous fungus Fusarium.</title>
        <authorList>
            <person name="Kim H.-S."/>
            <person name="Busman M."/>
            <person name="Brown D.W."/>
            <person name="Divon H."/>
            <person name="Uhlig S."/>
            <person name="Proctor R.H."/>
        </authorList>
    </citation>
    <scope>NUCLEOTIDE SEQUENCE [LARGE SCALE GENOMIC DNA]</scope>
    <source>
        <strain evidence="3 4">NRRL 20459</strain>
    </source>
</reference>
<evidence type="ECO:0000256" key="2">
    <source>
        <dbReference type="SAM" id="MobiDB-lite"/>
    </source>
</evidence>
<proteinExistence type="predicted"/>
<dbReference type="AlphaFoldDB" id="A0A8H4LE26"/>
<name>A0A8H4LE26_9HYPO</name>
<dbReference type="OrthoDB" id="442176at2759"/>
<evidence type="ECO:0000256" key="1">
    <source>
        <dbReference type="SAM" id="Coils"/>
    </source>
</evidence>
<gene>
    <name evidence="3" type="ORF">FALBO_6045</name>
</gene>
<evidence type="ECO:0000313" key="3">
    <source>
        <dbReference type="EMBL" id="KAF4467091.1"/>
    </source>
</evidence>
<feature type="coiled-coil region" evidence="1">
    <location>
        <begin position="168"/>
        <end position="195"/>
    </location>
</feature>
<sequence>MAQLETPSRRQRPQRAAAPKKSMDDSDGEYFPDDEYKPPATSSATKASRKSTHGGESGYETSRSSSNSSIPAVPVNTKQTAQPSLSPPKRAIGEDGDMSSPKKNRKIILTTNKKGSEQTHALPETEATVAPAQGPQLPPATQTDRLSLEATKKTLISMCASINTSVNSLQSAQDLRDANEKIASLEAQLKTALASQDPEDQTRILQEKVNAGLKREDELRATLEDIKLQNKATREFCDELRCEVAKLETKDQHLNLHTEKATDDQIERAWLQMAHEIQNFALQVLTRDPYRIGAPRGSNQQQVEALKKIRKKVGPELETFYYQKHIWDRIFSEIFQGGSNVWGGPGGQAFHRFCLDIGEIDFEGMEEFSRIKAHMAEFLSQCSDAENAANIKQIINGLKNDLFIFTDPKLEKTVVPRLEKIVRSAVVMNYTLLKSRAFFLPSRVLDEYDEEDVDIRFTHGDPDGELEIDLQISPMISKIGDADGHDFDECSIVCRPLVVMKRV</sequence>
<keyword evidence="1" id="KW-0175">Coiled coil</keyword>
<protein>
    <submittedName>
        <fullName evidence="3">Uncharacterized protein</fullName>
    </submittedName>
</protein>
<dbReference type="Proteomes" id="UP000554235">
    <property type="component" value="Unassembled WGS sequence"/>
</dbReference>
<feature type="region of interest" description="Disordered" evidence="2">
    <location>
        <begin position="1"/>
        <end position="104"/>
    </location>
</feature>
<evidence type="ECO:0000313" key="4">
    <source>
        <dbReference type="Proteomes" id="UP000554235"/>
    </source>
</evidence>
<organism evidence="3 4">
    <name type="scientific">Fusarium albosuccineum</name>
    <dbReference type="NCBI Taxonomy" id="1237068"/>
    <lineage>
        <taxon>Eukaryota</taxon>
        <taxon>Fungi</taxon>
        <taxon>Dikarya</taxon>
        <taxon>Ascomycota</taxon>
        <taxon>Pezizomycotina</taxon>
        <taxon>Sordariomycetes</taxon>
        <taxon>Hypocreomycetidae</taxon>
        <taxon>Hypocreales</taxon>
        <taxon>Nectriaceae</taxon>
        <taxon>Fusarium</taxon>
        <taxon>Fusarium decemcellulare species complex</taxon>
    </lineage>
</organism>
<keyword evidence="4" id="KW-1185">Reference proteome</keyword>
<feature type="compositionally biased region" description="Polar residues" evidence="2">
    <location>
        <begin position="59"/>
        <end position="84"/>
    </location>
</feature>
<dbReference type="EMBL" id="JAADYS010000791">
    <property type="protein sequence ID" value="KAF4467091.1"/>
    <property type="molecule type" value="Genomic_DNA"/>
</dbReference>
<accession>A0A8H4LE26</accession>
<comment type="caution">
    <text evidence="3">The sequence shown here is derived from an EMBL/GenBank/DDBJ whole genome shotgun (WGS) entry which is preliminary data.</text>
</comment>